<protein>
    <submittedName>
        <fullName evidence="6">DoxX-like family</fullName>
    </submittedName>
</protein>
<dbReference type="InterPro" id="IPR032808">
    <property type="entry name" value="DoxX"/>
</dbReference>
<keyword evidence="3 5" id="KW-1133">Transmembrane helix</keyword>
<keyword evidence="4 5" id="KW-0472">Membrane</keyword>
<proteinExistence type="predicted"/>
<reference evidence="6 7" key="1">
    <citation type="journal article" date="2015" name="Genome Announc.">
        <title>Complete Genome Sequence of the Type Strain Corynebacterium mustelae DSM 45274, Isolated from Various Tissues of a Male Ferret with Lethal Sepsis.</title>
        <authorList>
            <person name="Ruckert C."/>
            <person name="Eimer J."/>
            <person name="Winkler A."/>
            <person name="Tauch A."/>
        </authorList>
    </citation>
    <scope>NUCLEOTIDE SEQUENCE [LARGE SCALE GENOMIC DNA]</scope>
    <source>
        <strain evidence="6 7">DSM 45274</strain>
    </source>
</reference>
<evidence type="ECO:0000313" key="7">
    <source>
        <dbReference type="Proteomes" id="UP000035199"/>
    </source>
</evidence>
<dbReference type="Pfam" id="PF13564">
    <property type="entry name" value="DoxX_2"/>
    <property type="match status" value="1"/>
</dbReference>
<evidence type="ECO:0000256" key="2">
    <source>
        <dbReference type="ARBA" id="ARBA00022692"/>
    </source>
</evidence>
<feature type="transmembrane region" description="Helical" evidence="5">
    <location>
        <begin position="94"/>
        <end position="118"/>
    </location>
</feature>
<feature type="transmembrane region" description="Helical" evidence="5">
    <location>
        <begin position="42"/>
        <end position="61"/>
    </location>
</feature>
<keyword evidence="7" id="KW-1185">Reference proteome</keyword>
<evidence type="ECO:0000256" key="5">
    <source>
        <dbReference type="SAM" id="Phobius"/>
    </source>
</evidence>
<dbReference type="OrthoDB" id="4377071at2"/>
<comment type="subcellular location">
    <subcellularLocation>
        <location evidence="1">Membrane</location>
        <topology evidence="1">Multi-pass membrane protein</topology>
    </subcellularLocation>
</comment>
<dbReference type="KEGG" id="cmv:CMUST_11095"/>
<dbReference type="Proteomes" id="UP000035199">
    <property type="component" value="Chromosome"/>
</dbReference>
<evidence type="ECO:0000256" key="3">
    <source>
        <dbReference type="ARBA" id="ARBA00022989"/>
    </source>
</evidence>
<dbReference type="GO" id="GO:0016020">
    <property type="term" value="C:membrane"/>
    <property type="evidence" value="ECO:0007669"/>
    <property type="project" value="UniProtKB-SubCell"/>
</dbReference>
<dbReference type="PATRIC" id="fig|571915.4.peg.2365"/>
<accession>A0A0G3GZD2</accession>
<name>A0A0G3GZD2_9CORY</name>
<dbReference type="EMBL" id="CP011542">
    <property type="protein sequence ID" value="AKK06534.1"/>
    <property type="molecule type" value="Genomic_DNA"/>
</dbReference>
<reference evidence="7" key="2">
    <citation type="submission" date="2015-05" db="EMBL/GenBank/DDBJ databases">
        <title>Complete genome sequence of Corynebacterium mustelae DSM 45274, isolated from various tissues of a male ferret with lethal sepsis.</title>
        <authorList>
            <person name="Ruckert C."/>
            <person name="Albersmeier A."/>
            <person name="Winkler A."/>
            <person name="Tauch A."/>
        </authorList>
    </citation>
    <scope>NUCLEOTIDE SEQUENCE [LARGE SCALE GENOMIC DNA]</scope>
    <source>
        <strain evidence="7">DSM 45274</strain>
    </source>
</reference>
<dbReference type="STRING" id="571915.CMUST_11095"/>
<sequence>MDAVSWLFVALGVVMAADVVMSLKPPAFVRECIAGVNFPSDWTWALLVAKGLAAIGLLLGVWIPEFGVAAAGGLVVYFTCALIAHLRARFTVHPSFLSCLFMLAFSLAVAVCSTGFVLF</sequence>
<evidence type="ECO:0000256" key="1">
    <source>
        <dbReference type="ARBA" id="ARBA00004141"/>
    </source>
</evidence>
<dbReference type="RefSeq" id="WP_047262549.1">
    <property type="nucleotide sequence ID" value="NZ_CP011542.1"/>
</dbReference>
<evidence type="ECO:0000256" key="4">
    <source>
        <dbReference type="ARBA" id="ARBA00023136"/>
    </source>
</evidence>
<feature type="transmembrane region" description="Helical" evidence="5">
    <location>
        <begin position="68"/>
        <end position="88"/>
    </location>
</feature>
<keyword evidence="2 5" id="KW-0812">Transmembrane</keyword>
<organism evidence="6 7">
    <name type="scientific">Corynebacterium mustelae</name>
    <dbReference type="NCBI Taxonomy" id="571915"/>
    <lineage>
        <taxon>Bacteria</taxon>
        <taxon>Bacillati</taxon>
        <taxon>Actinomycetota</taxon>
        <taxon>Actinomycetes</taxon>
        <taxon>Mycobacteriales</taxon>
        <taxon>Corynebacteriaceae</taxon>
        <taxon>Corynebacterium</taxon>
    </lineage>
</organism>
<dbReference type="AlphaFoldDB" id="A0A0G3GZD2"/>
<evidence type="ECO:0000313" key="6">
    <source>
        <dbReference type="EMBL" id="AKK06534.1"/>
    </source>
</evidence>
<gene>
    <name evidence="6" type="ORF">CMUST_11095</name>
</gene>